<reference evidence="5" key="1">
    <citation type="journal article" date="2019" name="Int. J. Syst. Evol. Microbiol.">
        <title>The Global Catalogue of Microorganisms (GCM) 10K type strain sequencing project: providing services to taxonomists for standard genome sequencing and annotation.</title>
        <authorList>
            <consortium name="The Broad Institute Genomics Platform"/>
            <consortium name="The Broad Institute Genome Sequencing Center for Infectious Disease"/>
            <person name="Wu L."/>
            <person name="Ma J."/>
        </authorList>
    </citation>
    <scope>NUCLEOTIDE SEQUENCE [LARGE SCALE GENOMIC DNA]</scope>
    <source>
        <strain evidence="5">CGMCC 1.13574</strain>
    </source>
</reference>
<dbReference type="RefSeq" id="WP_386046434.1">
    <property type="nucleotide sequence ID" value="NZ_JBHUIO010000005.1"/>
</dbReference>
<dbReference type="Pfam" id="PF13753">
    <property type="entry name" value="SWM_repeat"/>
    <property type="match status" value="1"/>
</dbReference>
<accession>A0ABW4ZXU4</accession>
<feature type="region of interest" description="Disordered" evidence="1">
    <location>
        <begin position="348"/>
        <end position="372"/>
    </location>
</feature>
<proteinExistence type="predicted"/>
<dbReference type="Pfam" id="PF00395">
    <property type="entry name" value="SLH"/>
    <property type="match status" value="3"/>
</dbReference>
<dbReference type="InterPro" id="IPR051465">
    <property type="entry name" value="Cell_Envelope_Struct_Comp"/>
</dbReference>
<keyword evidence="5" id="KW-1185">Reference proteome</keyword>
<dbReference type="Pfam" id="PF07554">
    <property type="entry name" value="FIVAR"/>
    <property type="match status" value="3"/>
</dbReference>
<dbReference type="PANTHER" id="PTHR43308">
    <property type="entry name" value="OUTER MEMBRANE PROTEIN ALPHA-RELATED"/>
    <property type="match status" value="1"/>
</dbReference>
<dbReference type="PANTHER" id="PTHR43308:SF5">
    <property type="entry name" value="S-LAYER PROTEIN _ PEPTIDOGLYCAN ENDO-BETA-N-ACETYLGLUCOSAMINIDASE"/>
    <property type="match status" value="1"/>
</dbReference>
<feature type="chain" id="PRO_5046440643" evidence="2">
    <location>
        <begin position="30"/>
        <end position="1175"/>
    </location>
</feature>
<feature type="domain" description="SLH" evidence="3">
    <location>
        <begin position="1093"/>
        <end position="1151"/>
    </location>
</feature>
<evidence type="ECO:0000313" key="4">
    <source>
        <dbReference type="EMBL" id="MFD2170464.1"/>
    </source>
</evidence>
<dbReference type="InterPro" id="IPR028059">
    <property type="entry name" value="SWM_rpt"/>
</dbReference>
<name>A0ABW4ZXU4_9BACL</name>
<evidence type="ECO:0000256" key="1">
    <source>
        <dbReference type="SAM" id="MobiDB-lite"/>
    </source>
</evidence>
<feature type="domain" description="SLH" evidence="3">
    <location>
        <begin position="1028"/>
        <end position="1091"/>
    </location>
</feature>
<dbReference type="Gene3D" id="1.20.1270.90">
    <property type="entry name" value="AF1782-like"/>
    <property type="match status" value="3"/>
</dbReference>
<dbReference type="EMBL" id="JBHUIO010000005">
    <property type="protein sequence ID" value="MFD2170464.1"/>
    <property type="molecule type" value="Genomic_DNA"/>
</dbReference>
<keyword evidence="2" id="KW-0732">Signal</keyword>
<gene>
    <name evidence="4" type="ORF">ACFSOY_10665</name>
</gene>
<feature type="compositionally biased region" description="Polar residues" evidence="1">
    <location>
        <begin position="362"/>
        <end position="372"/>
    </location>
</feature>
<organism evidence="4 5">
    <name type="scientific">Tumebacillus lipolyticus</name>
    <dbReference type="NCBI Taxonomy" id="1280370"/>
    <lineage>
        <taxon>Bacteria</taxon>
        <taxon>Bacillati</taxon>
        <taxon>Bacillota</taxon>
        <taxon>Bacilli</taxon>
        <taxon>Bacillales</taxon>
        <taxon>Alicyclobacillaceae</taxon>
        <taxon>Tumebacillus</taxon>
    </lineage>
</organism>
<dbReference type="InterPro" id="IPR001119">
    <property type="entry name" value="SLH_dom"/>
</dbReference>
<feature type="signal peptide" evidence="2">
    <location>
        <begin position="1"/>
        <end position="29"/>
    </location>
</feature>
<dbReference type="Proteomes" id="UP001597343">
    <property type="component" value="Unassembled WGS sequence"/>
</dbReference>
<evidence type="ECO:0000256" key="2">
    <source>
        <dbReference type="SAM" id="SignalP"/>
    </source>
</evidence>
<evidence type="ECO:0000313" key="5">
    <source>
        <dbReference type="Proteomes" id="UP001597343"/>
    </source>
</evidence>
<dbReference type="PROSITE" id="PS51272">
    <property type="entry name" value="SLH"/>
    <property type="match status" value="2"/>
</dbReference>
<comment type="caution">
    <text evidence="4">The sequence shown here is derived from an EMBL/GenBank/DDBJ whole genome shotgun (WGS) entry which is preliminary data.</text>
</comment>
<protein>
    <submittedName>
        <fullName evidence="4">S-layer homology domain-containing protein</fullName>
    </submittedName>
</protein>
<sequence>MNRLNWKSCTALITTIALVDVLVSPMGNAASAAAGQPGDGRVPEVGTLRVGSPYAVMNAAALPEIITPSVVRDAINLFFSEEMDGSKSLESQDFVVKVDGQVVQVTAISPLIDPDLKLTFAFLFLERPVVKGETVTLQYIKEDNPITDLSGDPLSTAEAAVANDTPGVFQEPPVIDLPSKVKYKPKAGDQLVTFRPTSGNANRIQFTFPNQAGNSAWLETNQTLHKKSDYVILNNTDSVSYTPQALMVNESMSMIDMILPAGVFLEEGKSYTIAMSSTASGNEVRLPATPTTTGEAWLTLFREVEGLKIIDEYRFYNLVLDQPPNVPPTPAANLTATIERGAPAVSFDPSQLATDEDDDPLTLSTPASDDSSVATVSIDSNRLVVQPQGIGQTEVRVEVSDGQLHTVTVTLQVEVKQPVTPAISPDAIQIAPNGDGSYSLKIDEVAADAVVKVYELAANGSPIQTKQQGQANGPLTLQFVRGIEMTKVYVTLTDTVADRAESVRTGVDIPITDLQPLTDAIEAAQSKHDNAVEGAADGQYAQGSKAILQAAIGAAQAVQINPLATQGQINAAVTALQEAVAAFEAQKVRVEKAWLSAAIVNAQSLHDDAVEGGAPGEYPVGSKAILQAAIDAAKAVKNDALATQEQVDAALTALYDATDEFVMKEVPIDMTELERVFDLARTLHMQAKEGAAPGEYPVGSKAILQAAIDAAGALFDTPLVTQKKVNLAVAALQEAITAFEKKKIGIGDGGNPNSYTLDVYSDREWIGSLTVQRTLGQDGRRKDALELSEAFVRMAITKLKAAGKDKLEIVWPASKSDASELVVALPQGTANALATGGIALDLRTKDADLLLPSASLQGGKESVTLRVSPLRDDASRASMSKRAEASPTVLLTAGSGSVAVIGDPVPIETNLLTLPNGKATLTLPIDDAAGNEDVGVYIEYKDGTKELTRGRIVAADGNAKAITLQVDVAKLGILALVRVSGWSAFEGGARAAYISGYPGGLFKPNASTTRAEVAAIFARFFGAKASGGETTFTDVSATMWAADAIRFTSARGVMKGYPDGTFRPDQPITRAEMAVLLTAFRKGGDAVQNGSGFVDTEGHWAADAICWAQAVGLLSGYPDGAFRPEQALSRAEAVVILNKLFDLKPTAAGAAMYADVPSSHWAFEAIQSAASGTSK</sequence>
<evidence type="ECO:0000259" key="3">
    <source>
        <dbReference type="PROSITE" id="PS51272"/>
    </source>
</evidence>